<dbReference type="GO" id="GO:0036088">
    <property type="term" value="P:D-serine catabolic process"/>
    <property type="evidence" value="ECO:0007669"/>
    <property type="project" value="TreeGrafter"/>
</dbReference>
<dbReference type="Pfam" id="PF01168">
    <property type="entry name" value="Ala_racemase_N"/>
    <property type="match status" value="1"/>
</dbReference>
<dbReference type="PANTHER" id="PTHR28004">
    <property type="entry name" value="ZGC:162816-RELATED"/>
    <property type="match status" value="1"/>
</dbReference>
<dbReference type="EMBL" id="MWIH01000006">
    <property type="protein sequence ID" value="OQO90747.1"/>
    <property type="molecule type" value="Genomic_DNA"/>
</dbReference>
<evidence type="ECO:0000259" key="1">
    <source>
        <dbReference type="Pfam" id="PF01168"/>
    </source>
</evidence>
<organism evidence="2 3">
    <name type="scientific">Saccharomonospora piscinae</name>
    <dbReference type="NCBI Taxonomy" id="687388"/>
    <lineage>
        <taxon>Bacteria</taxon>
        <taxon>Bacillati</taxon>
        <taxon>Actinomycetota</taxon>
        <taxon>Actinomycetes</taxon>
        <taxon>Pseudonocardiales</taxon>
        <taxon>Pseudonocardiaceae</taxon>
        <taxon>Saccharomonospora</taxon>
    </lineage>
</organism>
<protein>
    <submittedName>
        <fullName evidence="2">Alanine racemase</fullName>
    </submittedName>
</protein>
<feature type="domain" description="Alanine racemase N-terminal" evidence="1">
    <location>
        <begin position="26"/>
        <end position="271"/>
    </location>
</feature>
<dbReference type="STRING" id="1962155.B1813_14505"/>
<comment type="caution">
    <text evidence="2">The sequence shown here is derived from an EMBL/GenBank/DDBJ whole genome shotgun (WGS) entry which is preliminary data.</text>
</comment>
<dbReference type="SUPFAM" id="SSF51419">
    <property type="entry name" value="PLP-binding barrel"/>
    <property type="match status" value="1"/>
</dbReference>
<dbReference type="PANTHER" id="PTHR28004:SF2">
    <property type="entry name" value="D-SERINE DEHYDRATASE"/>
    <property type="match status" value="1"/>
</dbReference>
<dbReference type="GO" id="GO:0008721">
    <property type="term" value="F:D-serine ammonia-lyase activity"/>
    <property type="evidence" value="ECO:0007669"/>
    <property type="project" value="TreeGrafter"/>
</dbReference>
<dbReference type="InterPro" id="IPR029066">
    <property type="entry name" value="PLP-binding_barrel"/>
</dbReference>
<proteinExistence type="predicted"/>
<name>A0A1V9A0R9_SACPI</name>
<accession>A0A1V9A0R9</accession>
<sequence>MTSVTVDDRARYDSATRHLDPPLAVIDLDAVDANADDLVRRAAGTPIRIATKSVRCRTLLDRVLARPGFSGLLCYTLAEALWLHEEGTADDLVVAYPTADTGALRALAADDAARQAITLMVDSREHLDLVDTVLGAAHPEIRVCLEFDASWRPFPGVHVGTRRSPVHTPKQVGRLAERIAARRGFRLVGVMGYEGQIAGVPDGGPGVSGAVTRWMQRRSAAELAARRAAVVAAVRRVAPLEFVNGGGTGSLESTCAERAVTEVTAGSGLLGPALFSRYRRFTPAPAALFALPVVRRPGRRVVTLAAGGYVASGAAGRSRLPSPHLPAGLSLLGIEGAGEVQTPVRGRAARALRLGDRVWFRHAKSGEPAEHFRDYHLVSGGTLVGSAPTYRGEGRCFG</sequence>
<reference evidence="2 3" key="1">
    <citation type="submission" date="2017-02" db="EMBL/GenBank/DDBJ databases">
        <title>Draft genome of Saccharomonospora sp. 154.</title>
        <authorList>
            <person name="Alonso-Carmona G.S."/>
            <person name="De La Haba R."/>
            <person name="Vera-Gargallo B."/>
            <person name="Sandoval-Trujillo A.H."/>
            <person name="Ramirez-Duran N."/>
            <person name="Ventosa A."/>
        </authorList>
    </citation>
    <scope>NUCLEOTIDE SEQUENCE [LARGE SCALE GENOMIC DNA]</scope>
    <source>
        <strain evidence="2 3">LRS4.154</strain>
    </source>
</reference>
<dbReference type="Proteomes" id="UP000192591">
    <property type="component" value="Unassembled WGS sequence"/>
</dbReference>
<evidence type="ECO:0000313" key="3">
    <source>
        <dbReference type="Proteomes" id="UP000192591"/>
    </source>
</evidence>
<dbReference type="AlphaFoldDB" id="A0A1V9A0R9"/>
<dbReference type="Gene3D" id="3.20.20.10">
    <property type="entry name" value="Alanine racemase"/>
    <property type="match status" value="1"/>
</dbReference>
<evidence type="ECO:0000313" key="2">
    <source>
        <dbReference type="EMBL" id="OQO90747.1"/>
    </source>
</evidence>
<keyword evidence="3" id="KW-1185">Reference proteome</keyword>
<dbReference type="InterPro" id="IPR001608">
    <property type="entry name" value="Ala_racemase_N"/>
</dbReference>
<dbReference type="RefSeq" id="WP_081192814.1">
    <property type="nucleotide sequence ID" value="NZ_MWIH01000006.1"/>
</dbReference>
<gene>
    <name evidence="2" type="ORF">B1813_14505</name>
</gene>
<dbReference type="InterPro" id="IPR051466">
    <property type="entry name" value="D-amino_acid_metab_enzyme"/>
</dbReference>